<evidence type="ECO:0000256" key="2">
    <source>
        <dbReference type="ARBA" id="ARBA00022490"/>
    </source>
</evidence>
<dbReference type="Gene3D" id="1.10.12.70">
    <property type="match status" value="1"/>
</dbReference>
<evidence type="ECO:0000256" key="1">
    <source>
        <dbReference type="ARBA" id="ARBA00004496"/>
    </source>
</evidence>
<reference evidence="5" key="1">
    <citation type="submission" date="2013-12" db="EMBL/GenBank/DDBJ databases">
        <authorList>
            <person name="Aslett M."/>
        </authorList>
    </citation>
    <scope>NUCLEOTIDE SEQUENCE [LARGE SCALE GENOMIC DNA]</scope>
    <source>
        <strain evidence="5">Lindley</strain>
    </source>
</reference>
<accession>A0A183CG72</accession>
<dbReference type="AlphaFoldDB" id="A0A183CG72"/>
<keyword evidence="5" id="KW-1185">Reference proteome</keyword>
<dbReference type="InterPro" id="IPR046409">
    <property type="entry name" value="PDC10_dimerisation_sf"/>
</dbReference>
<proteinExistence type="predicted"/>
<evidence type="ECO:0000313" key="6">
    <source>
        <dbReference type="WBParaSite" id="GPLIN_001187700"/>
    </source>
</evidence>
<feature type="compositionally biased region" description="Low complexity" evidence="3">
    <location>
        <begin position="224"/>
        <end position="238"/>
    </location>
</feature>
<protein>
    <submittedName>
        <fullName evidence="6">PX domain-containing protein</fullName>
    </submittedName>
</protein>
<organism evidence="5 6">
    <name type="scientific">Globodera pallida</name>
    <name type="common">Potato cyst nematode worm</name>
    <name type="synonym">Heterodera pallida</name>
    <dbReference type="NCBI Taxonomy" id="36090"/>
    <lineage>
        <taxon>Eukaryota</taxon>
        <taxon>Metazoa</taxon>
        <taxon>Ecdysozoa</taxon>
        <taxon>Nematoda</taxon>
        <taxon>Chromadorea</taxon>
        <taxon>Rhabditida</taxon>
        <taxon>Tylenchina</taxon>
        <taxon>Tylenchomorpha</taxon>
        <taxon>Tylenchoidea</taxon>
        <taxon>Heteroderidae</taxon>
        <taxon>Heteroderinae</taxon>
        <taxon>Globodera</taxon>
    </lineage>
</organism>
<reference evidence="5" key="2">
    <citation type="submission" date="2014-05" db="EMBL/GenBank/DDBJ databases">
        <title>The genome and life-stage specific transcriptomes of Globodera pallida elucidate key aspects of plant parasitism by a cyst nematode.</title>
        <authorList>
            <person name="Cotton J.A."/>
            <person name="Lilley C.J."/>
            <person name="Jones L.M."/>
            <person name="Kikuchi T."/>
            <person name="Reid A.J."/>
            <person name="Thorpe P."/>
            <person name="Tsai I.J."/>
            <person name="Beasley H."/>
            <person name="Blok V."/>
            <person name="Cock P.J.A."/>
            <person name="Van den Akker S.E."/>
            <person name="Holroyd N."/>
            <person name="Hunt M."/>
            <person name="Mantelin S."/>
            <person name="Naghra H."/>
            <person name="Pain A."/>
            <person name="Palomares-Rius J.E."/>
            <person name="Zarowiecki M."/>
            <person name="Berriman M."/>
            <person name="Jones J.T."/>
            <person name="Urwin P.E."/>
        </authorList>
    </citation>
    <scope>NUCLEOTIDE SEQUENCE [LARGE SCALE GENOMIC DNA]</scope>
    <source>
        <strain evidence="5">Lindley</strain>
    </source>
</reference>
<name>A0A183CG72_GLOPA</name>
<dbReference type="InterPro" id="IPR048288">
    <property type="entry name" value="PDCD10_N"/>
</dbReference>
<evidence type="ECO:0000259" key="4">
    <source>
        <dbReference type="Pfam" id="PF20929"/>
    </source>
</evidence>
<keyword evidence="2" id="KW-0963">Cytoplasm</keyword>
<dbReference type="GO" id="GO:0005737">
    <property type="term" value="C:cytoplasm"/>
    <property type="evidence" value="ECO:0007669"/>
    <property type="project" value="UniProtKB-SubCell"/>
</dbReference>
<dbReference type="Pfam" id="PF20929">
    <property type="entry name" value="PDCD10_N"/>
    <property type="match status" value="1"/>
</dbReference>
<feature type="domain" description="Programmed cell death protein 10 dimerisation" evidence="4">
    <location>
        <begin position="321"/>
        <end position="364"/>
    </location>
</feature>
<evidence type="ECO:0000256" key="3">
    <source>
        <dbReference type="SAM" id="MobiDB-lite"/>
    </source>
</evidence>
<comment type="subcellular location">
    <subcellularLocation>
        <location evidence="1">Cytoplasm</location>
    </subcellularLocation>
</comment>
<reference evidence="6" key="3">
    <citation type="submission" date="2016-06" db="UniProtKB">
        <authorList>
            <consortium name="WormBaseParasite"/>
        </authorList>
    </citation>
    <scope>IDENTIFICATION</scope>
</reference>
<evidence type="ECO:0000313" key="5">
    <source>
        <dbReference type="Proteomes" id="UP000050741"/>
    </source>
</evidence>
<dbReference type="Proteomes" id="UP000050741">
    <property type="component" value="Unassembled WGS sequence"/>
</dbReference>
<dbReference type="WBParaSite" id="GPLIN_001187700">
    <property type="protein sequence ID" value="GPLIN_001187700"/>
    <property type="gene ID" value="GPLIN_001187700"/>
</dbReference>
<sequence>MDQPDCSPGGHQWFVVRKRKFADFALNRLCLLRDQIQREYVPLAVPRLDSSLSVQAVPPSCSSAVRWPILRLDGSLLSPNSELFAVLSLCSMRSAEFRLRQQQQQNLSAESDVDSDGHDGASCWDYPTLKKGLDFFEHQQRSLIERAVNDAADNVSTIRVSASSAQQLQNNASIINIDTVRGAPLPLPPNISSSKNEGNDDGGDCAVNNGGTFVKRKHSERTMPSSNLNPSANPSSSSFGAFGHHHPPDGEDDDGGGVTGTIRIVPSPRAGPPLLPHYHHRQQPQHHYTNQGNNVFAASGAVGAAPPPIRAMRCSSLENALLPALDKLARTRHGAADLDTIATALKRAEQASPGLCDHLVTELITTLAYPQCTNMELRKAIDRLTTRRND</sequence>
<feature type="region of interest" description="Disordered" evidence="3">
    <location>
        <begin position="186"/>
        <end position="291"/>
    </location>
</feature>